<dbReference type="OrthoDB" id="10267322at2759"/>
<organism evidence="3 4">
    <name type="scientific">Triparma retinervis</name>
    <dbReference type="NCBI Taxonomy" id="2557542"/>
    <lineage>
        <taxon>Eukaryota</taxon>
        <taxon>Sar</taxon>
        <taxon>Stramenopiles</taxon>
        <taxon>Ochrophyta</taxon>
        <taxon>Bolidophyceae</taxon>
        <taxon>Parmales</taxon>
        <taxon>Triparmaceae</taxon>
        <taxon>Triparma</taxon>
    </lineage>
</organism>
<protein>
    <submittedName>
        <fullName evidence="3">Uncharacterized protein</fullName>
    </submittedName>
</protein>
<dbReference type="AlphaFoldDB" id="A0A9W7ABU3"/>
<evidence type="ECO:0000313" key="4">
    <source>
        <dbReference type="Proteomes" id="UP001165082"/>
    </source>
</evidence>
<evidence type="ECO:0000313" key="3">
    <source>
        <dbReference type="EMBL" id="GMH67095.1"/>
    </source>
</evidence>
<dbReference type="Proteomes" id="UP001165082">
    <property type="component" value="Unassembled WGS sequence"/>
</dbReference>
<feature type="compositionally biased region" description="Low complexity" evidence="2">
    <location>
        <begin position="147"/>
        <end position="163"/>
    </location>
</feature>
<sequence length="267" mass="29574">MALKQEFSRTEAVLAKGSIEPWEAFQRRFASWSDDRQARSDKIEAENRELRRLLAVQKRENEIALANSPGGMAEFKKSYYLSPLVNNSPSSDSNNMSLSRVRSEPSFRIGGGENINIDRGWDDFSAVSPLLRGKVRPSYYGSGGGATSQQSSSVAGVRRRAPASSSMASCLNDDVVVERRFGSREGRVSELLHKKRQDPLPQLRPQHSPPQFNVYTPQLASTPSSSYLRQLPAYSNESAIVVHDPVPIKGPSSVSKIGFHEQVPRGR</sequence>
<accession>A0A9W7ABU3</accession>
<evidence type="ECO:0000256" key="2">
    <source>
        <dbReference type="SAM" id="MobiDB-lite"/>
    </source>
</evidence>
<keyword evidence="4" id="KW-1185">Reference proteome</keyword>
<proteinExistence type="predicted"/>
<feature type="compositionally biased region" description="Basic and acidic residues" evidence="2">
    <location>
        <begin position="258"/>
        <end position="267"/>
    </location>
</feature>
<feature type="coiled-coil region" evidence="1">
    <location>
        <begin position="40"/>
        <end position="67"/>
    </location>
</feature>
<reference evidence="3" key="1">
    <citation type="submission" date="2022-07" db="EMBL/GenBank/DDBJ databases">
        <title>Genome analysis of Parmales, a sister group of diatoms, reveals the evolutionary specialization of diatoms from phago-mixotrophs to photoautotrophs.</title>
        <authorList>
            <person name="Ban H."/>
            <person name="Sato S."/>
            <person name="Yoshikawa S."/>
            <person name="Kazumasa Y."/>
            <person name="Nakamura Y."/>
            <person name="Ichinomiya M."/>
            <person name="Saitoh K."/>
            <person name="Sato N."/>
            <person name="Blanc-Mathieu R."/>
            <person name="Endo H."/>
            <person name="Kuwata A."/>
            <person name="Ogata H."/>
        </authorList>
    </citation>
    <scope>NUCLEOTIDE SEQUENCE</scope>
</reference>
<name>A0A9W7ABU3_9STRA</name>
<dbReference type="EMBL" id="BRXZ01001275">
    <property type="protein sequence ID" value="GMH67095.1"/>
    <property type="molecule type" value="Genomic_DNA"/>
</dbReference>
<feature type="region of interest" description="Disordered" evidence="2">
    <location>
        <begin position="139"/>
        <end position="163"/>
    </location>
</feature>
<keyword evidence="1" id="KW-0175">Coiled coil</keyword>
<comment type="caution">
    <text evidence="3">The sequence shown here is derived from an EMBL/GenBank/DDBJ whole genome shotgun (WGS) entry which is preliminary data.</text>
</comment>
<feature type="region of interest" description="Disordered" evidence="2">
    <location>
        <begin position="245"/>
        <end position="267"/>
    </location>
</feature>
<evidence type="ECO:0000256" key="1">
    <source>
        <dbReference type="SAM" id="Coils"/>
    </source>
</evidence>
<gene>
    <name evidence="3" type="ORF">TrRE_jg3192</name>
</gene>
<feature type="non-terminal residue" evidence="3">
    <location>
        <position position="267"/>
    </location>
</feature>